<dbReference type="STRING" id="34059.A9308_08485"/>
<dbReference type="EMBL" id="LZMZ01000031">
    <property type="protein sequence ID" value="OBX76334.1"/>
    <property type="molecule type" value="Genomic_DNA"/>
</dbReference>
<evidence type="ECO:0000313" key="1">
    <source>
        <dbReference type="EMBL" id="OBX76334.1"/>
    </source>
</evidence>
<reference evidence="1 2" key="1">
    <citation type="submission" date="2016-06" db="EMBL/GenBank/DDBJ databases">
        <title>Draft genome of Moraxella atlantae CCUG 66109.</title>
        <authorList>
            <person name="Salva-Serra F."/>
            <person name="Engstrom-Jakobsson H."/>
            <person name="Thorell K."/>
            <person name="Gonzales-Siles L."/>
            <person name="Karlsson R."/>
            <person name="Boulund F."/>
            <person name="Engstrand L."/>
            <person name="Kristiansson E."/>
            <person name="Moore E."/>
        </authorList>
    </citation>
    <scope>NUCLEOTIDE SEQUENCE [LARGE SCALE GENOMIC DNA]</scope>
    <source>
        <strain evidence="1 2">CCUG 66109</strain>
    </source>
</reference>
<evidence type="ECO:0000313" key="2">
    <source>
        <dbReference type="Proteomes" id="UP000092508"/>
    </source>
</evidence>
<proteinExistence type="predicted"/>
<sequence>MIGRKAHSFLFGFLHFVLVDFASYTPKKPCDSLTICHQTALNLLQYTFKIRDLATISKGKRV</sequence>
<dbReference type="Proteomes" id="UP000092508">
    <property type="component" value="Unassembled WGS sequence"/>
</dbReference>
<dbReference type="AlphaFoldDB" id="A0A1B8QAH2"/>
<comment type="caution">
    <text evidence="1">The sequence shown here is derived from an EMBL/GenBank/DDBJ whole genome shotgun (WGS) entry which is preliminary data.</text>
</comment>
<name>A0A1B8QAH2_9GAMM</name>
<accession>A0A1B8QAH2</accession>
<protein>
    <submittedName>
        <fullName evidence="1">Uncharacterized protein</fullName>
    </submittedName>
</protein>
<organism evidence="1 2">
    <name type="scientific">Faucicola atlantae</name>
    <dbReference type="NCBI Taxonomy" id="34059"/>
    <lineage>
        <taxon>Bacteria</taxon>
        <taxon>Pseudomonadati</taxon>
        <taxon>Pseudomonadota</taxon>
        <taxon>Gammaproteobacteria</taxon>
        <taxon>Moraxellales</taxon>
        <taxon>Moraxellaceae</taxon>
        <taxon>Faucicola</taxon>
    </lineage>
</organism>
<gene>
    <name evidence="1" type="ORF">A9308_08485</name>
</gene>